<dbReference type="Proteomes" id="UP000482084">
    <property type="component" value="Unassembled WGS sequence"/>
</dbReference>
<comment type="caution">
    <text evidence="1">The sequence shown here is derived from an EMBL/GenBank/DDBJ whole genome shotgun (WGS) entry which is preliminary data.</text>
</comment>
<proteinExistence type="predicted"/>
<keyword evidence="2" id="KW-1185">Reference proteome</keyword>
<evidence type="ECO:0000313" key="1">
    <source>
        <dbReference type="EMBL" id="KAB8287183.1"/>
    </source>
</evidence>
<sequence>MEQHTTGYNTYDIRNHADTNSAMTASVEADDWSALFAGLAA</sequence>
<reference evidence="1 2" key="1">
    <citation type="submission" date="2019-10" db="EMBL/GenBank/DDBJ databases">
        <title>Characterization of the phylogenetic diversity of two novel species belonging to the genus Bifidobacterium: Bifidobacterium cebidarum sp. nov. and Bifidobacterium leontopitheci sp. nov.</title>
        <authorList>
            <person name="Lugli G.A."/>
            <person name="Duranti S."/>
            <person name="Milani C."/>
            <person name="Turroni F."/>
            <person name="Ventura M."/>
        </authorList>
    </citation>
    <scope>NUCLEOTIDE SEQUENCE [LARGE SCALE GENOMIC DNA]</scope>
    <source>
        <strain evidence="1 2">DSM 100688</strain>
    </source>
</reference>
<dbReference type="RefSeq" id="WP_275575905.1">
    <property type="nucleotide sequence ID" value="NZ_WBSM01000010.1"/>
</dbReference>
<dbReference type="AlphaFoldDB" id="A0A6L4WZI3"/>
<protein>
    <submittedName>
        <fullName evidence="1">Uncharacterized protein</fullName>
    </submittedName>
</protein>
<dbReference type="EMBL" id="WBSM01000010">
    <property type="protein sequence ID" value="KAB8287183.1"/>
    <property type="molecule type" value="Genomic_DNA"/>
</dbReference>
<name>A0A6L4WZI3_9BIFI</name>
<accession>A0A6L4WZI3</accession>
<gene>
    <name evidence="1" type="ORF">DSM100688_1758</name>
</gene>
<evidence type="ECO:0000313" key="2">
    <source>
        <dbReference type="Proteomes" id="UP000482084"/>
    </source>
</evidence>
<organism evidence="1 2">
    <name type="scientific">Bifidobacterium ramosum</name>
    <dbReference type="NCBI Taxonomy" id="1798158"/>
    <lineage>
        <taxon>Bacteria</taxon>
        <taxon>Bacillati</taxon>
        <taxon>Actinomycetota</taxon>
        <taxon>Actinomycetes</taxon>
        <taxon>Bifidobacteriales</taxon>
        <taxon>Bifidobacteriaceae</taxon>
        <taxon>Bifidobacterium</taxon>
    </lineage>
</organism>